<accession>A0A3M2S8U9</accession>
<comment type="caution">
    <text evidence="1">The sequence shown here is derived from an EMBL/GenBank/DDBJ whole genome shotgun (WGS) entry which is preliminary data.</text>
</comment>
<sequence>MCRTTEQGNYSHVLFHKHHPVIHGGLHGRNATPRLKHTFISTININHIQFFNVSHLENVIFIRRIYNTSLSIIFLPLSSMCCRLPNIGMRG</sequence>
<organism evidence="1 2">
    <name type="scientific">Fusarium kuroshium</name>
    <dbReference type="NCBI Taxonomy" id="2010991"/>
    <lineage>
        <taxon>Eukaryota</taxon>
        <taxon>Fungi</taxon>
        <taxon>Dikarya</taxon>
        <taxon>Ascomycota</taxon>
        <taxon>Pezizomycotina</taxon>
        <taxon>Sordariomycetes</taxon>
        <taxon>Hypocreomycetidae</taxon>
        <taxon>Hypocreales</taxon>
        <taxon>Nectriaceae</taxon>
        <taxon>Fusarium</taxon>
        <taxon>Fusarium solani species complex</taxon>
    </lineage>
</organism>
<gene>
    <name evidence="1" type="ORF">CDV36_006769</name>
</gene>
<keyword evidence="2" id="KW-1185">Reference proteome</keyword>
<name>A0A3M2S8U9_9HYPO</name>
<evidence type="ECO:0000313" key="1">
    <source>
        <dbReference type="EMBL" id="RMJ13565.1"/>
    </source>
</evidence>
<proteinExistence type="predicted"/>
<dbReference type="AlphaFoldDB" id="A0A3M2S8U9"/>
<evidence type="ECO:0000313" key="2">
    <source>
        <dbReference type="Proteomes" id="UP000277212"/>
    </source>
</evidence>
<dbReference type="EMBL" id="NKUJ01000105">
    <property type="protein sequence ID" value="RMJ13565.1"/>
    <property type="molecule type" value="Genomic_DNA"/>
</dbReference>
<dbReference type="Proteomes" id="UP000277212">
    <property type="component" value="Unassembled WGS sequence"/>
</dbReference>
<reference evidence="1 2" key="1">
    <citation type="submission" date="2017-06" db="EMBL/GenBank/DDBJ databases">
        <title>Comparative genomic analysis of Ambrosia Fusariam Clade fungi.</title>
        <authorList>
            <person name="Stajich J.E."/>
            <person name="Carrillo J."/>
            <person name="Kijimoto T."/>
            <person name="Eskalen A."/>
            <person name="O'Donnell K."/>
            <person name="Kasson M."/>
        </authorList>
    </citation>
    <scope>NUCLEOTIDE SEQUENCE [LARGE SCALE GENOMIC DNA]</scope>
    <source>
        <strain evidence="1">UCR3666</strain>
    </source>
</reference>
<protein>
    <submittedName>
        <fullName evidence="1">Uncharacterized protein</fullName>
    </submittedName>
</protein>